<organism evidence="1">
    <name type="scientific">Mesorhizobium sp. WSM2240</name>
    <dbReference type="NCBI Taxonomy" id="3228851"/>
    <lineage>
        <taxon>Bacteria</taxon>
        <taxon>Pseudomonadati</taxon>
        <taxon>Pseudomonadota</taxon>
        <taxon>Alphaproteobacteria</taxon>
        <taxon>Hyphomicrobiales</taxon>
        <taxon>Phyllobacteriaceae</taxon>
        <taxon>Mesorhizobium</taxon>
    </lineage>
</organism>
<proteinExistence type="predicted"/>
<protein>
    <submittedName>
        <fullName evidence="1">Uncharacterized protein</fullName>
    </submittedName>
</protein>
<dbReference type="AlphaFoldDB" id="A0AAU8CIV1"/>
<name>A0AAU8CIV1_9HYPH</name>
<accession>A0AAU8CIV1</accession>
<reference evidence="1" key="1">
    <citation type="submission" date="2024-06" db="EMBL/GenBank/DDBJ databases">
        <title>Mesorhizobium karijinii sp. nov., a symbiont of the iconic Swainsona formosa from arid Australia.</title>
        <authorList>
            <person name="Hill Y.J."/>
            <person name="Watkin E.L.J."/>
            <person name="O'Hara G.W."/>
            <person name="Terpolilli J."/>
            <person name="Tye M.L."/>
            <person name="Kohlmeier M.G."/>
        </authorList>
    </citation>
    <scope>NUCLEOTIDE SEQUENCE</scope>
    <source>
        <strain evidence="1">WSM2240</strain>
    </source>
</reference>
<dbReference type="EMBL" id="CP159253">
    <property type="protein sequence ID" value="XCG46766.1"/>
    <property type="molecule type" value="Genomic_DNA"/>
</dbReference>
<dbReference type="RefSeq" id="WP_353645696.1">
    <property type="nucleotide sequence ID" value="NZ_CP159253.1"/>
</dbReference>
<gene>
    <name evidence="1" type="ORF">ABVK50_15705</name>
</gene>
<sequence>MDHTITDEDLQTINELLLELATELDLHYDDEDMFALAPSFQRIKKGCALLEKLNHTIHPDVLKIIARYNRTNQ</sequence>
<evidence type="ECO:0000313" key="1">
    <source>
        <dbReference type="EMBL" id="XCG46766.1"/>
    </source>
</evidence>